<dbReference type="EMBL" id="CP006841">
    <property type="protein sequence ID" value="ALA67542.1"/>
    <property type="molecule type" value="Genomic_DNA"/>
</dbReference>
<dbReference type="STRING" id="1408189.CLAC_07130"/>
<evidence type="ECO:0000313" key="5">
    <source>
        <dbReference type="Proteomes" id="UP000058446"/>
    </source>
</evidence>
<name>A0A0K2H0G9_9CORY</name>
<dbReference type="InterPro" id="IPR045165">
    <property type="entry name" value="Nitrobindin"/>
</dbReference>
<dbReference type="PANTHER" id="PTHR15854:SF4">
    <property type="entry name" value="PEROXYNITRITE ISOMERASE THAP4"/>
    <property type="match status" value="1"/>
</dbReference>
<evidence type="ECO:0000256" key="2">
    <source>
        <dbReference type="SAM" id="MobiDB-lite"/>
    </source>
</evidence>
<evidence type="ECO:0000259" key="3">
    <source>
        <dbReference type="Pfam" id="PF08768"/>
    </source>
</evidence>
<feature type="domain" description="THAP4-like heme-binding" evidence="3">
    <location>
        <begin position="29"/>
        <end position="189"/>
    </location>
</feature>
<reference evidence="4 5" key="1">
    <citation type="submission" date="2013-10" db="EMBL/GenBank/DDBJ databases">
        <title>Complete genome sequence of Corynebacterium lactis DSM 45799(T), isolated from raw cow milk.</title>
        <authorList>
            <person name="Ruckert C."/>
            <person name="Albersmeier A."/>
            <person name="Lipski A."/>
            <person name="Kalinowski J."/>
        </authorList>
    </citation>
    <scope>NUCLEOTIDE SEQUENCE [LARGE SCALE GENOMIC DNA]</scope>
    <source>
        <strain evidence="4 5">RW2-5</strain>
    </source>
</reference>
<dbReference type="SUPFAM" id="SSF50814">
    <property type="entry name" value="Lipocalins"/>
    <property type="match status" value="1"/>
</dbReference>
<keyword evidence="5" id="KW-1185">Reference proteome</keyword>
<dbReference type="KEGG" id="clw:CLAC_07130"/>
<dbReference type="InterPro" id="IPR014878">
    <property type="entry name" value="THAP4-like_heme-bd"/>
</dbReference>
<sequence>MNVSPNPDQPANSQPTIQPATQPATHPALAVLQGFFGTWKGTGHGKYATIKDFDYAETVSLTPLVGKPFVRMENRSATPEGKPMHMELGFIRCVDGEQTAAANECTIEVIMAQATGQAEILYGTVTRTDTELRIDAKSRCVTNTDTAKTVDATERTLVLDLETGILTHSFGMAAVAEKMQNHLVSQLRKVD</sequence>
<dbReference type="Pfam" id="PF08768">
    <property type="entry name" value="THAP4_heme-bd"/>
    <property type="match status" value="1"/>
</dbReference>
<dbReference type="PATRIC" id="fig|1408189.4.peg.1424"/>
<proteinExistence type="predicted"/>
<feature type="region of interest" description="Disordered" evidence="2">
    <location>
        <begin position="1"/>
        <end position="23"/>
    </location>
</feature>
<evidence type="ECO:0000313" key="4">
    <source>
        <dbReference type="EMBL" id="ALA67542.1"/>
    </source>
</evidence>
<accession>A0A0K2H0G9</accession>
<dbReference type="Gene3D" id="2.40.128.20">
    <property type="match status" value="1"/>
</dbReference>
<evidence type="ECO:0000256" key="1">
    <source>
        <dbReference type="ARBA" id="ARBA00026205"/>
    </source>
</evidence>
<dbReference type="RefSeq" id="WP_053412291.1">
    <property type="nucleotide sequence ID" value="NZ_CP006841.1"/>
</dbReference>
<dbReference type="AlphaFoldDB" id="A0A0K2H0G9"/>
<protein>
    <recommendedName>
        <fullName evidence="1">Ferric nitrobindin-like protein</fullName>
    </recommendedName>
</protein>
<dbReference type="Proteomes" id="UP000058446">
    <property type="component" value="Chromosome"/>
</dbReference>
<dbReference type="CDD" id="cd07828">
    <property type="entry name" value="lipocalin_heme-bd-THAP4-like"/>
    <property type="match status" value="1"/>
</dbReference>
<dbReference type="InterPro" id="IPR012674">
    <property type="entry name" value="Calycin"/>
</dbReference>
<organism evidence="4 5">
    <name type="scientific">Corynebacterium lactis RW2-5</name>
    <dbReference type="NCBI Taxonomy" id="1408189"/>
    <lineage>
        <taxon>Bacteria</taxon>
        <taxon>Bacillati</taxon>
        <taxon>Actinomycetota</taxon>
        <taxon>Actinomycetes</taxon>
        <taxon>Mycobacteriales</taxon>
        <taxon>Corynebacteriaceae</taxon>
        <taxon>Corynebacterium</taxon>
    </lineage>
</organism>
<gene>
    <name evidence="4" type="ORF">CLAC_07130</name>
</gene>
<dbReference type="PANTHER" id="PTHR15854">
    <property type="entry name" value="THAP4 PROTEIN"/>
    <property type="match status" value="1"/>
</dbReference>